<dbReference type="InterPro" id="IPR013598">
    <property type="entry name" value="Exportin-1/Importin-b-like"/>
</dbReference>
<evidence type="ECO:0000256" key="5">
    <source>
        <dbReference type="ARBA" id="ARBA00022555"/>
    </source>
</evidence>
<dbReference type="InterPro" id="IPR011989">
    <property type="entry name" value="ARM-like"/>
</dbReference>
<dbReference type="InterPro" id="IPR018247">
    <property type="entry name" value="EF_Hand_1_Ca_BS"/>
</dbReference>
<dbReference type="GO" id="GO:0071528">
    <property type="term" value="P:tRNA re-export from nucleus"/>
    <property type="evidence" value="ECO:0007669"/>
    <property type="project" value="UniProtKB-UniRule"/>
</dbReference>
<evidence type="ECO:0000256" key="9">
    <source>
        <dbReference type="ARBA" id="ARBA00032199"/>
    </source>
</evidence>
<dbReference type="Gene3D" id="1.25.10.10">
    <property type="entry name" value="Leucine-rich Repeat Variant"/>
    <property type="match status" value="1"/>
</dbReference>
<comment type="similarity">
    <text evidence="10">Belongs to the exportin family.</text>
</comment>
<evidence type="ECO:0000256" key="2">
    <source>
        <dbReference type="ARBA" id="ARBA00018928"/>
    </source>
</evidence>
<dbReference type="GO" id="GO:0016363">
    <property type="term" value="C:nuclear matrix"/>
    <property type="evidence" value="ECO:0007669"/>
    <property type="project" value="TreeGrafter"/>
</dbReference>
<keyword evidence="6 10" id="KW-0694">RNA-binding</keyword>
<reference evidence="13" key="1">
    <citation type="submission" date="2021-06" db="EMBL/GenBank/DDBJ databases">
        <title>Parelaphostrongylus tenuis whole genome reference sequence.</title>
        <authorList>
            <person name="Garwood T.J."/>
            <person name="Larsen P.A."/>
            <person name="Fountain-Jones N.M."/>
            <person name="Garbe J.R."/>
            <person name="Macchietto M.G."/>
            <person name="Kania S.A."/>
            <person name="Gerhold R.W."/>
            <person name="Richards J.E."/>
            <person name="Wolf T.M."/>
        </authorList>
    </citation>
    <scope>NUCLEOTIDE SEQUENCE</scope>
    <source>
        <strain evidence="13">MNPRO001-30</strain>
        <tissue evidence="13">Meninges</tissue>
    </source>
</reference>
<proteinExistence type="inferred from homology"/>
<name>A0AAD5MWV5_PARTN</name>
<comment type="subcellular location">
    <subcellularLocation>
        <location evidence="1 10">Cytoplasm</location>
    </subcellularLocation>
    <subcellularLocation>
        <location evidence="10">Nucleus</location>
    </subcellularLocation>
    <text evidence="10">Shuttles between the nucleus and the cytoplasm.</text>
</comment>
<dbReference type="SUPFAM" id="SSF48371">
    <property type="entry name" value="ARM repeat"/>
    <property type="match status" value="1"/>
</dbReference>
<keyword evidence="7 10" id="KW-0539">Nucleus</keyword>
<dbReference type="GO" id="GO:0005737">
    <property type="term" value="C:cytoplasm"/>
    <property type="evidence" value="ECO:0007669"/>
    <property type="project" value="UniProtKB-SubCell"/>
</dbReference>
<evidence type="ECO:0000259" key="11">
    <source>
        <dbReference type="Pfam" id="PF08389"/>
    </source>
</evidence>
<dbReference type="PANTHER" id="PTHR15952:SF11">
    <property type="entry name" value="EXPORTIN-T"/>
    <property type="match status" value="1"/>
</dbReference>
<evidence type="ECO:0000256" key="10">
    <source>
        <dbReference type="RuleBase" id="RU366037"/>
    </source>
</evidence>
<evidence type="ECO:0000256" key="1">
    <source>
        <dbReference type="ARBA" id="ARBA00004496"/>
    </source>
</evidence>
<dbReference type="InterPro" id="IPR040017">
    <property type="entry name" value="XPOT"/>
</dbReference>
<gene>
    <name evidence="13" type="ORF">KIN20_008590</name>
</gene>
<evidence type="ECO:0000313" key="13">
    <source>
        <dbReference type="EMBL" id="KAJ1352289.1"/>
    </source>
</evidence>
<keyword evidence="4 10" id="KW-0963">Cytoplasm</keyword>
<dbReference type="InterPro" id="IPR045546">
    <property type="entry name" value="Exportin-T_C"/>
</dbReference>
<dbReference type="Proteomes" id="UP001196413">
    <property type="component" value="Unassembled WGS sequence"/>
</dbReference>
<protein>
    <recommendedName>
        <fullName evidence="2 10">Exportin-T</fullName>
    </recommendedName>
    <alternativeName>
        <fullName evidence="8 10">Exportin(tRNA)</fullName>
    </alternativeName>
    <alternativeName>
        <fullName evidence="9 10">tRNA exportin</fullName>
    </alternativeName>
</protein>
<comment type="function">
    <text evidence="10">tRNA nucleus export receptor which facilitates tRNA translocation across the nuclear pore complex.</text>
</comment>
<dbReference type="GO" id="GO:0000049">
    <property type="term" value="F:tRNA binding"/>
    <property type="evidence" value="ECO:0007669"/>
    <property type="project" value="UniProtKB-UniRule"/>
</dbReference>
<dbReference type="PROSITE" id="PS00018">
    <property type="entry name" value="EF_HAND_1"/>
    <property type="match status" value="1"/>
</dbReference>
<evidence type="ECO:0000256" key="3">
    <source>
        <dbReference type="ARBA" id="ARBA00022448"/>
    </source>
</evidence>
<dbReference type="InterPro" id="IPR016024">
    <property type="entry name" value="ARM-type_fold"/>
</dbReference>
<dbReference type="PANTHER" id="PTHR15952">
    <property type="entry name" value="EXPORTIN-T/LOS1"/>
    <property type="match status" value="1"/>
</dbReference>
<dbReference type="EMBL" id="JAHQIW010001340">
    <property type="protein sequence ID" value="KAJ1352289.1"/>
    <property type="molecule type" value="Genomic_DNA"/>
</dbReference>
<comment type="caution">
    <text evidence="13">The sequence shown here is derived from an EMBL/GenBank/DDBJ whole genome shotgun (WGS) entry which is preliminary data.</text>
</comment>
<dbReference type="Pfam" id="PF08389">
    <property type="entry name" value="Xpo1"/>
    <property type="match status" value="1"/>
</dbReference>
<evidence type="ECO:0000259" key="12">
    <source>
        <dbReference type="Pfam" id="PF19282"/>
    </source>
</evidence>
<dbReference type="Pfam" id="PF19282">
    <property type="entry name" value="Exportin-T"/>
    <property type="match status" value="1"/>
</dbReference>
<evidence type="ECO:0000256" key="6">
    <source>
        <dbReference type="ARBA" id="ARBA00022884"/>
    </source>
</evidence>
<feature type="domain" description="Exportin-1/Importin-beta-like" evidence="11">
    <location>
        <begin position="104"/>
        <end position="250"/>
    </location>
</feature>
<keyword evidence="3 10" id="KW-0813">Transport</keyword>
<keyword evidence="5 10" id="KW-0820">tRNA-binding</keyword>
<evidence type="ECO:0000256" key="4">
    <source>
        <dbReference type="ARBA" id="ARBA00022490"/>
    </source>
</evidence>
<dbReference type="GO" id="GO:0005643">
    <property type="term" value="C:nuclear pore"/>
    <property type="evidence" value="ECO:0007669"/>
    <property type="project" value="TreeGrafter"/>
</dbReference>
<dbReference type="GO" id="GO:0031267">
    <property type="term" value="F:small GTPase binding"/>
    <property type="evidence" value="ECO:0007669"/>
    <property type="project" value="InterPro"/>
</dbReference>
<accession>A0AAD5MWV5</accession>
<evidence type="ECO:0000313" key="14">
    <source>
        <dbReference type="Proteomes" id="UP001196413"/>
    </source>
</evidence>
<organism evidence="13 14">
    <name type="scientific">Parelaphostrongylus tenuis</name>
    <name type="common">Meningeal worm</name>
    <dbReference type="NCBI Taxonomy" id="148309"/>
    <lineage>
        <taxon>Eukaryota</taxon>
        <taxon>Metazoa</taxon>
        <taxon>Ecdysozoa</taxon>
        <taxon>Nematoda</taxon>
        <taxon>Chromadorea</taxon>
        <taxon>Rhabditida</taxon>
        <taxon>Rhabditina</taxon>
        <taxon>Rhabditomorpha</taxon>
        <taxon>Strongyloidea</taxon>
        <taxon>Metastrongylidae</taxon>
        <taxon>Parelaphostrongylus</taxon>
    </lineage>
</organism>
<dbReference type="AlphaFoldDB" id="A0AAD5MWV5"/>
<evidence type="ECO:0000256" key="8">
    <source>
        <dbReference type="ARBA" id="ARBA00029784"/>
    </source>
</evidence>
<evidence type="ECO:0000256" key="7">
    <source>
        <dbReference type="ARBA" id="ARBA00023242"/>
    </source>
</evidence>
<keyword evidence="14" id="KW-1185">Reference proteome</keyword>
<sequence length="928" mass="104068">MTASDSTVNGNLFAASGSLNDPTKQAQLYQYLQALKDDENGWRKSTDSIMMNNFFNDEEHFLLLQVIEDYLARRYSEADPDSVLCIRRLLSHWIEKLSTRPDQPTFLVNKMAHIFSLVFAADFPDRWPTFMDDLFLSRGLDSVTLVVFYLKTLLAIDSEVVNRDIQRNKERFDRNTKIKDFMRDLCIPEIVKSWWTILERCSDMTAQCLCLDALAEYVDWIDVELIANDLFVQLVISRLGNKELSEAAVRAVSALVLKGMLPAKKLSLVTALTDVMRNSQLITVNPNSDYDDVLRAGSLLSAVGSELIDTYHRFVSEDDTDDAQRCIKSFEENMDSLDKYLDENVISVLTRIVSICFRRYVISDELDVDGSGEDEIEFGEYRKELRGILNTIGTMRTDLIVAPLESLVAEVSASGGGNAMPITRLEAIVQLVHGLVEIIPANFVNAKEGWMARGAQLPVNLLTSMQLDGRSASVHVLYFEIACRYERLLMARPQPVVPQVAAAFLDERGIAFRVARVRTRIVYLFCRFVKAHKTVLSPLVSEVIARLAPLLVMSPQSDQLLTADDQAFIFEATGTLIVFGELEVDQKATYIGELANKLAESFLAATRELQIARVSEDAAKVKMIQQFMINIVGYCSRLSKAFNNSHSMQSCRCVDVYMKLLNLFLGHLTLENAFLLESLRQLSHRLVVCLESELLPVLPALMSALATVSIDLDSMNHLLILSHQIVAKFKKECLRSGVDFGAILASAARLSMETEPTPALRAHDETVYRNVIYVRRAFLQLFYTSTISDMLPEIALGDLFDNLQEVATRLALSSDQPCQKLALATLSRTSVGSTEWWQRTLRTALEVPSLSHINASDAGSVVVVHEVASTLLNLQKAHPEEFTVAVKSLLPGELGLNLLSILDNFKSRALDKQLLIMYEKIRKAQQQA</sequence>
<feature type="domain" description="Exportin-T C-terminal" evidence="12">
    <location>
        <begin position="331"/>
        <end position="733"/>
    </location>
</feature>